<evidence type="ECO:0000313" key="6">
    <source>
        <dbReference type="Proteomes" id="UP001500416"/>
    </source>
</evidence>
<comment type="caution">
    <text evidence="5">The sequence shown here is derived from an EMBL/GenBank/DDBJ whole genome shotgun (WGS) entry which is preliminary data.</text>
</comment>
<dbReference type="PANTHER" id="PTHR36842:SF1">
    <property type="entry name" value="PROTEIN TOLB"/>
    <property type="match status" value="1"/>
</dbReference>
<dbReference type="InterPro" id="IPR002035">
    <property type="entry name" value="VWF_A"/>
</dbReference>
<dbReference type="Gene3D" id="3.40.50.410">
    <property type="entry name" value="von Willebrand factor, type A domain"/>
    <property type="match status" value="1"/>
</dbReference>
<evidence type="ECO:0000256" key="1">
    <source>
        <dbReference type="ARBA" id="ARBA00009820"/>
    </source>
</evidence>
<keyword evidence="3" id="KW-0732">Signal</keyword>
<dbReference type="SUPFAM" id="SSF50969">
    <property type="entry name" value="YVTN repeat-like/Quinoprotein amine dehydrogenase"/>
    <property type="match status" value="1"/>
</dbReference>
<feature type="region of interest" description="Disordered" evidence="2">
    <location>
        <begin position="183"/>
        <end position="203"/>
    </location>
</feature>
<dbReference type="Proteomes" id="UP001500416">
    <property type="component" value="Unassembled WGS sequence"/>
</dbReference>
<feature type="compositionally biased region" description="Polar residues" evidence="2">
    <location>
        <begin position="53"/>
        <end position="67"/>
    </location>
</feature>
<name>A0ABN0UUJ1_9PSEU</name>
<evidence type="ECO:0000313" key="5">
    <source>
        <dbReference type="EMBL" id="GAA0261875.1"/>
    </source>
</evidence>
<feature type="domain" description="VWFA" evidence="4">
    <location>
        <begin position="211"/>
        <end position="373"/>
    </location>
</feature>
<sequence length="1057" mass="109286">MNRTTAVALAGVLLGGALLADRPAAQAQPEPLKPYRIGFSRVAAGDEAGDLWSTDSRGGNPRATTASGVPHDTDPAYSPDGTRLAWTQQADGGVVKVANADGSDQRTLRGEDPTWSPDGTRLAVTDGGEIVVLRVADGVELARIPFPDHLDGRDHSPAWSPDGRTIAFSRDTDAVEISQVHPRSVSGSTPLGGSFTTTASLRTPNVPARPEIMFLLDTTGSMGPAISAVRTNLGEAMRRITEKEPLARFGIAAYQDASDGESLRYQPATALTTREEVKKVLDDPEKLKIGWGGDGPEDWFNALHRVTQDRIFTEPGTSRIAVVAGDAASHNHPDQCGDYDGPNSCATAYPYWEESRIERELKDLGIHLVAVPVVIPDDGDPETPPYPEQLNSREQASRLTAATGGVLTEGHLPDQVVAGIQAGIERIPVTVTPRANCPDGVSIEFTPPSVTVPGNTDVRFQETVRLEPLGPRLAAVGDRHACTVDFLFNGVQPGQPHVQTIRVTEAAAGLPTVVVNGDTAVSPGGTPVAVPFTASATSVTGEPLTPTCDAEPTDLFPVGVTTVTCAASENGRGNRAGAPVAVVVPETRPSEDIWLADVSGPLRQANLSRLFAQDCARDDTSPAWSPDGARLVFAHAGRALCVADASGANARPIFTAELCLDSPAWSPDGALIAFDQCAGEFGATRIWRVAPSGGPATVLVADPAAQVGVAAFQPLPDLAVAAAVAPAAIPFEGTTTARFTVTNTGLAPTSPTVTLTVPPGLRVDTVTTTAGTCAGTTCTPGRVPPRGRVEIRVTVTGTAAGSQVVAADAGQDVNPGDNRAQVIIRVADPIKPPANPGSLSMAVAVLPQEGFVGGDDIVLSYKVRNGAGEPMTDVRVVTSLPPQLTPVKTVAPGCAADGSVCTIGVLQPLQEADVRITLPAKAAVDTIAGGSVLGVGPDNNAADNTAVARVLVRQPKVTVDPLVGPGGFVPRAVGSGFPPGGTVRLAWTVGISATPGTVVVRDDGTFEAQVLVFDNDLVGPRELAATAEAGPGFALVRSNPFLVVPKSLQPPDFVGRG</sequence>
<dbReference type="InterPro" id="IPR011042">
    <property type="entry name" value="6-blade_b-propeller_TolB-like"/>
</dbReference>
<dbReference type="InterPro" id="IPR036465">
    <property type="entry name" value="vWFA_dom_sf"/>
</dbReference>
<feature type="compositionally biased region" description="Basic and acidic residues" evidence="2">
    <location>
        <begin position="103"/>
        <end position="112"/>
    </location>
</feature>
<dbReference type="Pfam" id="PF07676">
    <property type="entry name" value="PD40"/>
    <property type="match status" value="4"/>
</dbReference>
<evidence type="ECO:0000256" key="2">
    <source>
        <dbReference type="SAM" id="MobiDB-lite"/>
    </source>
</evidence>
<comment type="similarity">
    <text evidence="1">Belongs to the TolB family.</text>
</comment>
<dbReference type="InterPro" id="IPR011659">
    <property type="entry name" value="WD40"/>
</dbReference>
<feature type="compositionally biased region" description="Polar residues" evidence="2">
    <location>
        <begin position="185"/>
        <end position="203"/>
    </location>
</feature>
<feature type="chain" id="PRO_5047433789" evidence="3">
    <location>
        <begin position="28"/>
        <end position="1057"/>
    </location>
</feature>
<feature type="region of interest" description="Disordered" evidence="2">
    <location>
        <begin position="49"/>
        <end position="77"/>
    </location>
</feature>
<dbReference type="EMBL" id="BAAABU010000032">
    <property type="protein sequence ID" value="GAA0261875.1"/>
    <property type="molecule type" value="Genomic_DNA"/>
</dbReference>
<dbReference type="CDD" id="cd00198">
    <property type="entry name" value="vWFA"/>
    <property type="match status" value="1"/>
</dbReference>
<dbReference type="SUPFAM" id="SSF53300">
    <property type="entry name" value="vWA-like"/>
    <property type="match status" value="1"/>
</dbReference>
<feature type="signal peptide" evidence="3">
    <location>
        <begin position="1"/>
        <end position="27"/>
    </location>
</feature>
<dbReference type="RefSeq" id="WP_343939842.1">
    <property type="nucleotide sequence ID" value="NZ_BAAABU010000032.1"/>
</dbReference>
<evidence type="ECO:0000256" key="3">
    <source>
        <dbReference type="SAM" id="SignalP"/>
    </source>
</evidence>
<dbReference type="PANTHER" id="PTHR36842">
    <property type="entry name" value="PROTEIN TOLB HOMOLOG"/>
    <property type="match status" value="1"/>
</dbReference>
<dbReference type="PROSITE" id="PS50234">
    <property type="entry name" value="VWFA"/>
    <property type="match status" value="1"/>
</dbReference>
<organism evidence="5 6">
    <name type="scientific">Saccharothrix mutabilis subsp. mutabilis</name>
    <dbReference type="NCBI Taxonomy" id="66855"/>
    <lineage>
        <taxon>Bacteria</taxon>
        <taxon>Bacillati</taxon>
        <taxon>Actinomycetota</taxon>
        <taxon>Actinomycetes</taxon>
        <taxon>Pseudonocardiales</taxon>
        <taxon>Pseudonocardiaceae</taxon>
        <taxon>Saccharothrix</taxon>
    </lineage>
</organism>
<accession>A0ABN0UUJ1</accession>
<feature type="region of interest" description="Disordered" evidence="2">
    <location>
        <begin position="100"/>
        <end position="119"/>
    </location>
</feature>
<dbReference type="Gene3D" id="2.120.10.30">
    <property type="entry name" value="TolB, C-terminal domain"/>
    <property type="match status" value="2"/>
</dbReference>
<dbReference type="Pfam" id="PF01345">
    <property type="entry name" value="DUF11"/>
    <property type="match status" value="2"/>
</dbReference>
<dbReference type="InterPro" id="IPR001434">
    <property type="entry name" value="OmcB-like_DUF11"/>
</dbReference>
<gene>
    <name evidence="5" type="ORF">GCM10010492_73640</name>
</gene>
<reference evidence="5 6" key="1">
    <citation type="journal article" date="2019" name="Int. J. Syst. Evol. Microbiol.">
        <title>The Global Catalogue of Microorganisms (GCM) 10K type strain sequencing project: providing services to taxonomists for standard genome sequencing and annotation.</title>
        <authorList>
            <consortium name="The Broad Institute Genomics Platform"/>
            <consortium name="The Broad Institute Genome Sequencing Center for Infectious Disease"/>
            <person name="Wu L."/>
            <person name="Ma J."/>
        </authorList>
    </citation>
    <scope>NUCLEOTIDE SEQUENCE [LARGE SCALE GENOMIC DNA]</scope>
    <source>
        <strain evidence="5 6">JCM 3380</strain>
    </source>
</reference>
<evidence type="ECO:0000259" key="4">
    <source>
        <dbReference type="PROSITE" id="PS50234"/>
    </source>
</evidence>
<protein>
    <submittedName>
        <fullName evidence="5">VWA domain-containing protein</fullName>
    </submittedName>
</protein>
<dbReference type="InterPro" id="IPR011044">
    <property type="entry name" value="Quino_amine_DH_bsu"/>
</dbReference>
<proteinExistence type="inferred from homology"/>
<keyword evidence="6" id="KW-1185">Reference proteome</keyword>